<evidence type="ECO:0000256" key="1">
    <source>
        <dbReference type="SAM" id="MobiDB-lite"/>
    </source>
</evidence>
<reference evidence="2 3" key="1">
    <citation type="journal article" date="2015" name="Genome Biol.">
        <title>Comparative genomics of Steinernema reveals deeply conserved gene regulatory networks.</title>
        <authorList>
            <person name="Dillman A.R."/>
            <person name="Macchietto M."/>
            <person name="Porter C.F."/>
            <person name="Rogers A."/>
            <person name="Williams B."/>
            <person name="Antoshechkin I."/>
            <person name="Lee M.M."/>
            <person name="Goodwin Z."/>
            <person name="Lu X."/>
            <person name="Lewis E.E."/>
            <person name="Goodrich-Blair H."/>
            <person name="Stock S.P."/>
            <person name="Adams B.J."/>
            <person name="Sternberg P.W."/>
            <person name="Mortazavi A."/>
        </authorList>
    </citation>
    <scope>NUCLEOTIDE SEQUENCE [LARGE SCALE GENOMIC DNA]</scope>
    <source>
        <strain evidence="2 3">ALL</strain>
    </source>
</reference>
<feature type="compositionally biased region" description="Low complexity" evidence="1">
    <location>
        <begin position="1"/>
        <end position="19"/>
    </location>
</feature>
<dbReference type="EMBL" id="AZBU02000007">
    <property type="protein sequence ID" value="TKR69343.1"/>
    <property type="molecule type" value="Genomic_DNA"/>
</dbReference>
<keyword evidence="3" id="KW-1185">Reference proteome</keyword>
<proteinExistence type="predicted"/>
<dbReference type="Proteomes" id="UP000298663">
    <property type="component" value="Unassembled WGS sequence"/>
</dbReference>
<protein>
    <recommendedName>
        <fullName evidence="4">F-box associated domain-containing protein</fullName>
    </recommendedName>
</protein>
<reference evidence="2 3" key="2">
    <citation type="journal article" date="2019" name="G3 (Bethesda)">
        <title>Hybrid Assembly of the Genome of the Entomopathogenic Nematode Steinernema carpocapsae Identifies the X-Chromosome.</title>
        <authorList>
            <person name="Serra L."/>
            <person name="Macchietto M."/>
            <person name="Macias-Munoz A."/>
            <person name="McGill C.J."/>
            <person name="Rodriguez I.M."/>
            <person name="Rodriguez B."/>
            <person name="Murad R."/>
            <person name="Mortazavi A."/>
        </authorList>
    </citation>
    <scope>NUCLEOTIDE SEQUENCE [LARGE SCALE GENOMIC DNA]</scope>
    <source>
        <strain evidence="2 3">ALL</strain>
    </source>
</reference>
<evidence type="ECO:0008006" key="4">
    <source>
        <dbReference type="Google" id="ProtNLM"/>
    </source>
</evidence>
<comment type="caution">
    <text evidence="2">The sequence shown here is derived from an EMBL/GenBank/DDBJ whole genome shotgun (WGS) entry which is preliminary data.</text>
</comment>
<accession>A0A4U5MJT3</accession>
<organism evidence="2 3">
    <name type="scientific">Steinernema carpocapsae</name>
    <name type="common">Entomopathogenic nematode</name>
    <dbReference type="NCBI Taxonomy" id="34508"/>
    <lineage>
        <taxon>Eukaryota</taxon>
        <taxon>Metazoa</taxon>
        <taxon>Ecdysozoa</taxon>
        <taxon>Nematoda</taxon>
        <taxon>Chromadorea</taxon>
        <taxon>Rhabditida</taxon>
        <taxon>Tylenchina</taxon>
        <taxon>Panagrolaimomorpha</taxon>
        <taxon>Strongyloidoidea</taxon>
        <taxon>Steinernematidae</taxon>
        <taxon>Steinernema</taxon>
    </lineage>
</organism>
<sequence>MGNAFSTSSYKGLPSSSGSRRPKQCLRVEFAQVSRTDWWHTIYGESRDFNIDELRAMDDDSFEFNMVRFSPFQTSNVDDPDKTVISSEILNNELLPLVLSHLCDQTSLEVLTQEDYKPVEKLISAKEVKNLYLIYGPGIDLLILNKLEQGIIEQLFLGGNWPEDFSPGLTTLASFENVFKLVLIHSNLSVSADLLRAYVDRWSTSNGQARIELHGKKAFKDEEVKNSFQYHHKRGYYMGNKIAHYSLDLKFEKDEIHLKSWDETSPEFRNYMLCLSSS</sequence>
<dbReference type="AlphaFoldDB" id="A0A4U5MJT3"/>
<name>A0A4U5MJT3_STECR</name>
<evidence type="ECO:0000313" key="2">
    <source>
        <dbReference type="EMBL" id="TKR69343.1"/>
    </source>
</evidence>
<gene>
    <name evidence="2" type="ORF">L596_021517</name>
</gene>
<feature type="region of interest" description="Disordered" evidence="1">
    <location>
        <begin position="1"/>
        <end position="21"/>
    </location>
</feature>
<evidence type="ECO:0000313" key="3">
    <source>
        <dbReference type="Proteomes" id="UP000298663"/>
    </source>
</evidence>